<comment type="caution">
    <text evidence="1">The sequence shown here is derived from an EMBL/GenBank/DDBJ whole genome shotgun (WGS) entry which is preliminary data.</text>
</comment>
<organism evidence="1">
    <name type="scientific">marine sediment metagenome</name>
    <dbReference type="NCBI Taxonomy" id="412755"/>
    <lineage>
        <taxon>unclassified sequences</taxon>
        <taxon>metagenomes</taxon>
        <taxon>ecological metagenomes</taxon>
    </lineage>
</organism>
<protein>
    <recommendedName>
        <fullName evidence="2">Tetratricopeptide repeat protein</fullName>
    </recommendedName>
</protein>
<dbReference type="Gene3D" id="1.25.40.10">
    <property type="entry name" value="Tetratricopeptide repeat domain"/>
    <property type="match status" value="1"/>
</dbReference>
<name>X1R2T4_9ZZZZ</name>
<evidence type="ECO:0000313" key="1">
    <source>
        <dbReference type="EMBL" id="GAI74863.1"/>
    </source>
</evidence>
<evidence type="ECO:0008006" key="2">
    <source>
        <dbReference type="Google" id="ProtNLM"/>
    </source>
</evidence>
<dbReference type="InterPro" id="IPR011990">
    <property type="entry name" value="TPR-like_helical_dom_sf"/>
</dbReference>
<dbReference type="SUPFAM" id="SSF48452">
    <property type="entry name" value="TPR-like"/>
    <property type="match status" value="1"/>
</dbReference>
<accession>X1R2T4</accession>
<proteinExistence type="predicted"/>
<dbReference type="AlphaFoldDB" id="X1R2T4"/>
<feature type="non-terminal residue" evidence="1">
    <location>
        <position position="159"/>
    </location>
</feature>
<dbReference type="EMBL" id="BARW01011628">
    <property type="protein sequence ID" value="GAI74863.1"/>
    <property type="molecule type" value="Genomic_DNA"/>
</dbReference>
<reference evidence="1" key="1">
    <citation type="journal article" date="2014" name="Front. Microbiol.">
        <title>High frequency of phylogenetically diverse reductive dehalogenase-homologous genes in deep subseafloor sedimentary metagenomes.</title>
        <authorList>
            <person name="Kawai M."/>
            <person name="Futagami T."/>
            <person name="Toyoda A."/>
            <person name="Takaki Y."/>
            <person name="Nishi S."/>
            <person name="Hori S."/>
            <person name="Arai W."/>
            <person name="Tsubouchi T."/>
            <person name="Morono Y."/>
            <person name="Uchiyama I."/>
            <person name="Ito T."/>
            <person name="Fujiyama A."/>
            <person name="Inagaki F."/>
            <person name="Takami H."/>
        </authorList>
    </citation>
    <scope>NUCLEOTIDE SEQUENCE</scope>
    <source>
        <strain evidence="1">Expedition CK06-06</strain>
    </source>
</reference>
<sequence>MVRSGITYVLLLISFSPALISAQGTFSQYENEYEIAYKEKEYAFRLVPEFYRVLSGKGYVPSLNFNSIRWRYRNEMRRHPENPFLAFCIGELYRYKNKYEEAFKYYDMAIKKAGKNVSKHTILLELFSQRRLLKWQMKEEEKFLELKKDFGALSLPLLS</sequence>
<dbReference type="InterPro" id="IPR019734">
    <property type="entry name" value="TPR_rpt"/>
</dbReference>
<gene>
    <name evidence="1" type="ORF">S12H4_22337</name>
</gene>
<dbReference type="PROSITE" id="PS50005">
    <property type="entry name" value="TPR"/>
    <property type="match status" value="1"/>
</dbReference>